<gene>
    <name evidence="1" type="ORF">BB31_09120</name>
</gene>
<dbReference type="EMBL" id="JFBM01000006">
    <property type="protein sequence ID" value="KFU81523.1"/>
    <property type="molecule type" value="Genomic_DNA"/>
</dbReference>
<name>A0A2P2FXV3_AMYLU</name>
<dbReference type="RefSeq" id="WP_034308305.1">
    <property type="nucleotide sequence ID" value="NZ_JFBM01000006.1"/>
</dbReference>
<evidence type="ECO:0000313" key="1">
    <source>
        <dbReference type="EMBL" id="KFU81523.1"/>
    </source>
</evidence>
<dbReference type="SUPFAM" id="SSF117396">
    <property type="entry name" value="TM1631-like"/>
    <property type="match status" value="1"/>
</dbReference>
<dbReference type="Gene3D" id="3.20.20.410">
    <property type="entry name" value="Protein of unknown function UPF0759"/>
    <property type="match status" value="1"/>
</dbReference>
<comment type="caution">
    <text evidence="1">The sequence shown here is derived from an EMBL/GenBank/DDBJ whole genome shotgun (WGS) entry which is preliminary data.</text>
</comment>
<evidence type="ECO:0008006" key="3">
    <source>
        <dbReference type="Google" id="ProtNLM"/>
    </source>
</evidence>
<dbReference type="InterPro" id="IPR036520">
    <property type="entry name" value="UPF0759_sf"/>
</dbReference>
<dbReference type="Pfam" id="PF01904">
    <property type="entry name" value="DUF72"/>
    <property type="match status" value="1"/>
</dbReference>
<dbReference type="PANTHER" id="PTHR30348:SF4">
    <property type="entry name" value="DUF72 DOMAIN-CONTAINING PROTEIN"/>
    <property type="match status" value="1"/>
</dbReference>
<evidence type="ECO:0000313" key="2">
    <source>
        <dbReference type="Proteomes" id="UP000256220"/>
    </source>
</evidence>
<reference evidence="1 2" key="1">
    <citation type="journal article" date="2014" name="Genome Announc.">
        <title>Draft Genome Sequence of Amycolatopsis lurida NRRL 2430, Producer of the Glycopeptide Family Antibiotic Ristocetin.</title>
        <authorList>
            <person name="Kwun M.J."/>
            <person name="Hong H.J."/>
        </authorList>
    </citation>
    <scope>NUCLEOTIDE SEQUENCE [LARGE SCALE GENOMIC DNA]</scope>
    <source>
        <strain evidence="1 2">NRRL 2430</strain>
    </source>
</reference>
<accession>A0A2P2FXV3</accession>
<keyword evidence="2" id="KW-1185">Reference proteome</keyword>
<organism evidence="1 2">
    <name type="scientific">Amycolatopsis lurida NRRL 2430</name>
    <dbReference type="NCBI Taxonomy" id="1460371"/>
    <lineage>
        <taxon>Bacteria</taxon>
        <taxon>Bacillati</taxon>
        <taxon>Actinomycetota</taxon>
        <taxon>Actinomycetes</taxon>
        <taxon>Pseudonocardiales</taxon>
        <taxon>Pseudonocardiaceae</taxon>
        <taxon>Amycolatopsis</taxon>
    </lineage>
</organism>
<sequence>MIDVAELRIGTSGWRYPPWRGDFYPRGLVQRRELEYLSSRMNSAEINGSFYSLQRPERYRSWAEVTPDDFVFAVKGGRFITHMKQLRDVEAPLANFFASGVLALGRKLGPLLWQLPPRLAFDAERVEAFFKLLPRTSHAAAKLASEHDDKLKAEPYTDPKPRRKLRHAVEVRHPSFAEPESLELFRKHGIALVVADTAGKFPFIEEMTSDEFAYVRLHGDEELYVSGYSDKALKEWARRIKGWDRDTYVYFDNDVKVEAPKNAIALAKLLV</sequence>
<dbReference type="InterPro" id="IPR002763">
    <property type="entry name" value="DUF72"/>
</dbReference>
<dbReference type="AlphaFoldDB" id="A0A2P2FXV3"/>
<dbReference type="PANTHER" id="PTHR30348">
    <property type="entry name" value="UNCHARACTERIZED PROTEIN YECE"/>
    <property type="match status" value="1"/>
</dbReference>
<proteinExistence type="predicted"/>
<protein>
    <recommendedName>
        <fullName evidence="3">DUF72 domain-containing protein</fullName>
    </recommendedName>
</protein>
<dbReference type="Proteomes" id="UP000256220">
    <property type="component" value="Unassembled WGS sequence"/>
</dbReference>